<sequence length="132" mass="15004">MAKVGTFAPFSEAHTNIGVVIRDNSCTVKVVVAQPLQLSSVLEQWRHERLFRTFIWVQHWLLVFVVELDSQSICHKIHANKLDLSPVRNFIRTIRDSLSSSLDNLVTLKYVSRSVNAVTDSLTHMDSTFSAH</sequence>
<dbReference type="EMBL" id="CM044708">
    <property type="protein sequence ID" value="KAI5648111.1"/>
    <property type="molecule type" value="Genomic_DNA"/>
</dbReference>
<protein>
    <submittedName>
        <fullName evidence="1">Uncharacterized protein</fullName>
    </submittedName>
</protein>
<proteinExistence type="predicted"/>
<name>A0ACB9ZK74_CATRO</name>
<comment type="caution">
    <text evidence="1">The sequence shown here is derived from an EMBL/GenBank/DDBJ whole genome shotgun (WGS) entry which is preliminary data.</text>
</comment>
<dbReference type="Proteomes" id="UP001060085">
    <property type="component" value="Linkage Group LG08"/>
</dbReference>
<evidence type="ECO:0000313" key="2">
    <source>
        <dbReference type="Proteomes" id="UP001060085"/>
    </source>
</evidence>
<organism evidence="1 2">
    <name type="scientific">Catharanthus roseus</name>
    <name type="common">Madagascar periwinkle</name>
    <name type="synonym">Vinca rosea</name>
    <dbReference type="NCBI Taxonomy" id="4058"/>
    <lineage>
        <taxon>Eukaryota</taxon>
        <taxon>Viridiplantae</taxon>
        <taxon>Streptophyta</taxon>
        <taxon>Embryophyta</taxon>
        <taxon>Tracheophyta</taxon>
        <taxon>Spermatophyta</taxon>
        <taxon>Magnoliopsida</taxon>
        <taxon>eudicotyledons</taxon>
        <taxon>Gunneridae</taxon>
        <taxon>Pentapetalae</taxon>
        <taxon>asterids</taxon>
        <taxon>lamiids</taxon>
        <taxon>Gentianales</taxon>
        <taxon>Apocynaceae</taxon>
        <taxon>Rauvolfioideae</taxon>
        <taxon>Vinceae</taxon>
        <taxon>Catharanthinae</taxon>
        <taxon>Catharanthus</taxon>
    </lineage>
</organism>
<gene>
    <name evidence="1" type="ORF">M9H77_34116</name>
</gene>
<evidence type="ECO:0000313" key="1">
    <source>
        <dbReference type="EMBL" id="KAI5648111.1"/>
    </source>
</evidence>
<keyword evidence="2" id="KW-1185">Reference proteome</keyword>
<reference evidence="2" key="1">
    <citation type="journal article" date="2023" name="Nat. Plants">
        <title>Single-cell RNA sequencing provides a high-resolution roadmap for understanding the multicellular compartmentation of specialized metabolism.</title>
        <authorList>
            <person name="Sun S."/>
            <person name="Shen X."/>
            <person name="Li Y."/>
            <person name="Li Y."/>
            <person name="Wang S."/>
            <person name="Li R."/>
            <person name="Zhang H."/>
            <person name="Shen G."/>
            <person name="Guo B."/>
            <person name="Wei J."/>
            <person name="Xu J."/>
            <person name="St-Pierre B."/>
            <person name="Chen S."/>
            <person name="Sun C."/>
        </authorList>
    </citation>
    <scope>NUCLEOTIDE SEQUENCE [LARGE SCALE GENOMIC DNA]</scope>
</reference>
<accession>A0ACB9ZK74</accession>